<dbReference type="Gene3D" id="1.10.630.10">
    <property type="entry name" value="Cytochrome P450"/>
    <property type="match status" value="1"/>
</dbReference>
<reference evidence="6" key="1">
    <citation type="journal article" date="2017" name="Vet. Pathol.">
        <title>Ranid Herpesvirus 3 and Proliferative Dermatitis in Free-Ranging Wild Common Frogs (Rana Temporaria).</title>
        <authorList>
            <person name="Origgi F.C."/>
            <person name="Schmidt B.R."/>
            <person name="Lohmann P."/>
            <person name="Otten P."/>
            <person name="Akdesir E."/>
            <person name="Gaschen V."/>
            <person name="Aguilar-Bultet L."/>
            <person name="Wahli T."/>
            <person name="Sattler U."/>
            <person name="Stoffel M.H."/>
        </authorList>
    </citation>
    <scope>NUCLEOTIDE SEQUENCE [LARGE SCALE GENOMIC DNA]</scope>
    <source>
        <strain evidence="6">FO1_2015</strain>
    </source>
</reference>
<evidence type="ECO:0000313" key="6">
    <source>
        <dbReference type="EMBL" id="ARR28948.1"/>
    </source>
</evidence>
<evidence type="ECO:0000256" key="4">
    <source>
        <dbReference type="ARBA" id="ARBA00023004"/>
    </source>
</evidence>
<keyword evidence="5" id="KW-0472">Membrane</keyword>
<feature type="transmembrane region" description="Helical" evidence="5">
    <location>
        <begin position="6"/>
        <end position="21"/>
    </location>
</feature>
<dbReference type="PRINTS" id="PR00465">
    <property type="entry name" value="EP450IV"/>
</dbReference>
<comment type="similarity">
    <text evidence="1">Belongs to the cytochrome P450 family.</text>
</comment>
<dbReference type="InterPro" id="IPR002403">
    <property type="entry name" value="Cyt_P450_E_grp-IV"/>
</dbReference>
<name>A0A1X9T5G7_9VIRU</name>
<dbReference type="Proteomes" id="UP000203507">
    <property type="component" value="Segment"/>
</dbReference>
<dbReference type="InterPro" id="IPR036396">
    <property type="entry name" value="Cyt_P450_sf"/>
</dbReference>
<dbReference type="GO" id="GO:0005506">
    <property type="term" value="F:iron ion binding"/>
    <property type="evidence" value="ECO:0007669"/>
    <property type="project" value="InterPro"/>
</dbReference>
<sequence>MYALIGLVMLLHILYLYWYFFKGRDRRAHEPPVVKGYIPFVGCVMSFVHNPLQFLTRMRAKHGAVVTVAMGNGHVTFILEPSLFPILLNGKTPFGNDIRGLLMDRVFGPLKLLKYNAAMYALDKNQIFGIVNSADVSLKMMLKKPLKDGSYQMAWFCEQYMFTAVYHAIFGHTSDYVDEGVLKAFRDLRKYFYVLAMGVSPNLCPVVRDALQVLIKYMDLCSISKRKKVSCLVNRRINFGKKIGMSKTEIEKDLLSLMWETHSDVVASAFWCLYHILNLDQSEQGAVIKEARVDNCLGLGEQPLIMGIVNESLRLHASSLILRKVCEPISIECKGGVDKRYDLRVGDTVGFYTPLAHNHGTVFKQPKVFLHKRPIGTSKHMYMPFGIGTVKCPGSSLATGILQFFLTRILSAYSLKLESKANGKHLSITSKVEEPDYTVYLSLNQI</sequence>
<accession>A0A1X9T5G7</accession>
<dbReference type="GO" id="GO:0042632">
    <property type="term" value="P:cholesterol homeostasis"/>
    <property type="evidence" value="ECO:0007669"/>
    <property type="project" value="TreeGrafter"/>
</dbReference>
<dbReference type="SUPFAM" id="SSF48264">
    <property type="entry name" value="Cytochrome P450"/>
    <property type="match status" value="1"/>
</dbReference>
<keyword evidence="3" id="KW-0479">Metal-binding</keyword>
<evidence type="ECO:0000256" key="1">
    <source>
        <dbReference type="ARBA" id="ARBA00010617"/>
    </source>
</evidence>
<keyword evidence="5" id="KW-1133">Transmembrane helix</keyword>
<dbReference type="EMBL" id="KX832224">
    <property type="protein sequence ID" value="ARR28948.1"/>
    <property type="molecule type" value="Genomic_DNA"/>
</dbReference>
<evidence type="ECO:0000313" key="7">
    <source>
        <dbReference type="Proteomes" id="UP000203507"/>
    </source>
</evidence>
<keyword evidence="7" id="KW-1185">Reference proteome</keyword>
<dbReference type="InterPro" id="IPR001128">
    <property type="entry name" value="Cyt_P450"/>
</dbReference>
<dbReference type="GeneID" id="32878282"/>
<dbReference type="KEGG" id="vg:32878282"/>
<dbReference type="PANTHER" id="PTHR24304">
    <property type="entry name" value="CYTOCHROME P450 FAMILY 7"/>
    <property type="match status" value="1"/>
</dbReference>
<dbReference type="InterPro" id="IPR050529">
    <property type="entry name" value="CYP450_sterol_14alpha_dmase"/>
</dbReference>
<dbReference type="GO" id="GO:0008395">
    <property type="term" value="F:steroid hydroxylase activity"/>
    <property type="evidence" value="ECO:0007669"/>
    <property type="project" value="TreeGrafter"/>
</dbReference>
<keyword evidence="2" id="KW-0349">Heme</keyword>
<dbReference type="RefSeq" id="YP_009362457.1">
    <property type="nucleotide sequence ID" value="NC_034618.1"/>
</dbReference>
<evidence type="ECO:0000256" key="5">
    <source>
        <dbReference type="SAM" id="Phobius"/>
    </source>
</evidence>
<feature type="transmembrane region" description="Helical" evidence="5">
    <location>
        <begin position="33"/>
        <end position="52"/>
    </location>
</feature>
<dbReference type="GO" id="GO:0016705">
    <property type="term" value="F:oxidoreductase activity, acting on paired donors, with incorporation or reduction of molecular oxygen"/>
    <property type="evidence" value="ECO:0007669"/>
    <property type="project" value="InterPro"/>
</dbReference>
<dbReference type="Pfam" id="PF00067">
    <property type="entry name" value="p450"/>
    <property type="match status" value="1"/>
</dbReference>
<organism evidence="6">
    <name type="scientific">Ranid herpesvirus 3</name>
    <dbReference type="NCBI Taxonomy" id="1987509"/>
    <lineage>
        <taxon>Viruses</taxon>
        <taxon>Duplodnaviria</taxon>
        <taxon>Heunggongvirae</taxon>
        <taxon>Peploviricota</taxon>
        <taxon>Herviviricetes</taxon>
        <taxon>Herpesvirales</taxon>
        <taxon>Alloherpesviridae</taxon>
        <taxon>Batravirus</taxon>
        <taxon>Batravirus ranidallo3</taxon>
    </lineage>
</organism>
<keyword evidence="5" id="KW-0812">Transmembrane</keyword>
<protein>
    <submittedName>
        <fullName evidence="6">p450 superfamily protein</fullName>
    </submittedName>
</protein>
<evidence type="ECO:0000256" key="2">
    <source>
        <dbReference type="ARBA" id="ARBA00022617"/>
    </source>
</evidence>
<dbReference type="PANTHER" id="PTHR24304:SF4">
    <property type="entry name" value="CYTOCHROME P450"/>
    <property type="match status" value="1"/>
</dbReference>
<evidence type="ECO:0000256" key="3">
    <source>
        <dbReference type="ARBA" id="ARBA00022723"/>
    </source>
</evidence>
<dbReference type="GO" id="GO:0020037">
    <property type="term" value="F:heme binding"/>
    <property type="evidence" value="ECO:0007669"/>
    <property type="project" value="InterPro"/>
</dbReference>
<keyword evidence="4" id="KW-0408">Iron</keyword>
<proteinExistence type="inferred from homology"/>